<sequence>GKDSDKLFIHVGRASIYFSSDRRTSVNYELFRMDTDGNNQAQVTVGSAPADDLFPSLVPDTRGKLAFASDQASPGLAFFDIFVANPDGTLPSNLTVAQTDSHEIEPSWAPDGSQIAFASNQSASFEIFIMDADGTDSTPLTTTAAGGKAVAPAISPDGSRIAFSANCDAIAVSSGKASVSSCGSDFEIFVMAVNSSNTVTAVAKLTSNTTDDGAVGPDLGPAGLNLTPVNLGFGLSTLSWSRDGTKLAYTSHAGASADISVCDFSATTNACTTASPVPNASDSGFEEFDPYWFTDAGVEKLAFTTNRPIGGTAYEIWKVKTDGSGLTQLTSLGANVQPAGEEIRK</sequence>
<dbReference type="InterPro" id="IPR011659">
    <property type="entry name" value="WD40"/>
</dbReference>
<evidence type="ECO:0000313" key="3">
    <source>
        <dbReference type="Proteomes" id="UP000179157"/>
    </source>
</evidence>
<evidence type="ECO:0000313" key="2">
    <source>
        <dbReference type="EMBL" id="OGF54185.1"/>
    </source>
</evidence>
<dbReference type="InterPro" id="IPR011042">
    <property type="entry name" value="6-blade_b-propeller_TolB-like"/>
</dbReference>
<dbReference type="Pfam" id="PF07676">
    <property type="entry name" value="PD40"/>
    <property type="match status" value="2"/>
</dbReference>
<feature type="non-terminal residue" evidence="2">
    <location>
        <position position="1"/>
    </location>
</feature>
<dbReference type="PANTHER" id="PTHR36842:SF1">
    <property type="entry name" value="PROTEIN TOLB"/>
    <property type="match status" value="1"/>
</dbReference>
<comment type="caution">
    <text evidence="2">The sequence shown here is derived from an EMBL/GenBank/DDBJ whole genome shotgun (WGS) entry which is preliminary data.</text>
</comment>
<dbReference type="Gene3D" id="2.120.10.30">
    <property type="entry name" value="TolB, C-terminal domain"/>
    <property type="match status" value="3"/>
</dbReference>
<proteinExistence type="inferred from homology"/>
<gene>
    <name evidence="2" type="ORF">A2Z21_09400</name>
</gene>
<protein>
    <recommendedName>
        <fullName evidence="4">Dipeptidylpeptidase IV N-terminal domain-containing protein</fullName>
    </recommendedName>
</protein>
<dbReference type="Proteomes" id="UP000179157">
    <property type="component" value="Unassembled WGS sequence"/>
</dbReference>
<accession>A0A1F5USQ5</accession>
<dbReference type="STRING" id="1817864.A2Z21_09400"/>
<comment type="similarity">
    <text evidence="1">Belongs to the TolB family.</text>
</comment>
<reference evidence="2 3" key="1">
    <citation type="journal article" date="2016" name="Nat. Commun.">
        <title>Thousands of microbial genomes shed light on interconnected biogeochemical processes in an aquifer system.</title>
        <authorList>
            <person name="Anantharaman K."/>
            <person name="Brown C.T."/>
            <person name="Hug L.A."/>
            <person name="Sharon I."/>
            <person name="Castelle C.J."/>
            <person name="Probst A.J."/>
            <person name="Thomas B.C."/>
            <person name="Singh A."/>
            <person name="Wilkins M.J."/>
            <person name="Karaoz U."/>
            <person name="Brodie E.L."/>
            <person name="Williams K.H."/>
            <person name="Hubbard S.S."/>
            <person name="Banfield J.F."/>
        </authorList>
    </citation>
    <scope>NUCLEOTIDE SEQUENCE [LARGE SCALE GENOMIC DNA]</scope>
    <source>
        <strain evidence="3">RBG_16_55_9</strain>
    </source>
</reference>
<name>A0A1F5USQ5_FRAXR</name>
<evidence type="ECO:0008006" key="4">
    <source>
        <dbReference type="Google" id="ProtNLM"/>
    </source>
</evidence>
<dbReference type="SUPFAM" id="SSF69304">
    <property type="entry name" value="Tricorn protease N-terminal domain"/>
    <property type="match status" value="1"/>
</dbReference>
<dbReference type="EMBL" id="MFGX01000087">
    <property type="protein sequence ID" value="OGF54185.1"/>
    <property type="molecule type" value="Genomic_DNA"/>
</dbReference>
<dbReference type="PANTHER" id="PTHR36842">
    <property type="entry name" value="PROTEIN TOLB HOMOLOG"/>
    <property type="match status" value="1"/>
</dbReference>
<organism evidence="2 3">
    <name type="scientific">Fraserbacteria sp. (strain RBG_16_55_9)</name>
    <dbReference type="NCBI Taxonomy" id="1817864"/>
    <lineage>
        <taxon>Bacteria</taxon>
        <taxon>Candidatus Fraseribacteriota</taxon>
    </lineage>
</organism>
<dbReference type="AlphaFoldDB" id="A0A1F5USQ5"/>
<evidence type="ECO:0000256" key="1">
    <source>
        <dbReference type="ARBA" id="ARBA00009820"/>
    </source>
</evidence>